<evidence type="ECO:0000259" key="8">
    <source>
        <dbReference type="PROSITE" id="PS50893"/>
    </source>
</evidence>
<evidence type="ECO:0000313" key="10">
    <source>
        <dbReference type="EMBL" id="OHT05939.1"/>
    </source>
</evidence>
<evidence type="ECO:0000313" key="11">
    <source>
        <dbReference type="Proteomes" id="UP000179807"/>
    </source>
</evidence>
<dbReference type="RefSeq" id="XP_068359075.1">
    <property type="nucleotide sequence ID" value="XM_068504777.1"/>
</dbReference>
<evidence type="ECO:0000256" key="7">
    <source>
        <dbReference type="SAM" id="Phobius"/>
    </source>
</evidence>
<feature type="domain" description="ABC transporter" evidence="8">
    <location>
        <begin position="364"/>
        <end position="598"/>
    </location>
</feature>
<feature type="transmembrane region" description="Helical" evidence="7">
    <location>
        <begin position="268"/>
        <end position="289"/>
    </location>
</feature>
<dbReference type="EMBL" id="MLAK01000741">
    <property type="protein sequence ID" value="OHT05939.1"/>
    <property type="molecule type" value="Genomic_DNA"/>
</dbReference>
<dbReference type="InterPro" id="IPR039421">
    <property type="entry name" value="Type_1_exporter"/>
</dbReference>
<evidence type="ECO:0000256" key="6">
    <source>
        <dbReference type="ARBA" id="ARBA00023136"/>
    </source>
</evidence>
<evidence type="ECO:0000259" key="9">
    <source>
        <dbReference type="PROSITE" id="PS50929"/>
    </source>
</evidence>
<keyword evidence="2 7" id="KW-0812">Transmembrane</keyword>
<feature type="transmembrane region" description="Helical" evidence="7">
    <location>
        <begin position="81"/>
        <end position="102"/>
    </location>
</feature>
<evidence type="ECO:0000256" key="4">
    <source>
        <dbReference type="ARBA" id="ARBA00022840"/>
    </source>
</evidence>
<dbReference type="Pfam" id="PF00005">
    <property type="entry name" value="ABC_tran"/>
    <property type="match status" value="1"/>
</dbReference>
<name>A0A1J4K423_9EUKA</name>
<dbReference type="Gene3D" id="1.20.1560.10">
    <property type="entry name" value="ABC transporter type 1, transmembrane domain"/>
    <property type="match status" value="1"/>
</dbReference>
<dbReference type="GO" id="GO:0005524">
    <property type="term" value="F:ATP binding"/>
    <property type="evidence" value="ECO:0007669"/>
    <property type="project" value="UniProtKB-KW"/>
</dbReference>
<dbReference type="PANTHER" id="PTHR43394">
    <property type="entry name" value="ATP-DEPENDENT PERMEASE MDL1, MITOCHONDRIAL"/>
    <property type="match status" value="1"/>
</dbReference>
<dbReference type="InterPro" id="IPR017871">
    <property type="entry name" value="ABC_transporter-like_CS"/>
</dbReference>
<keyword evidence="11" id="KW-1185">Reference proteome</keyword>
<organism evidence="10 11">
    <name type="scientific">Tritrichomonas foetus</name>
    <dbReference type="NCBI Taxonomy" id="1144522"/>
    <lineage>
        <taxon>Eukaryota</taxon>
        <taxon>Metamonada</taxon>
        <taxon>Parabasalia</taxon>
        <taxon>Tritrichomonadida</taxon>
        <taxon>Tritrichomonadidae</taxon>
        <taxon>Tritrichomonas</taxon>
    </lineage>
</organism>
<dbReference type="GeneID" id="94839481"/>
<keyword evidence="3" id="KW-0547">Nucleotide-binding</keyword>
<accession>A0A1J4K423</accession>
<evidence type="ECO:0000256" key="2">
    <source>
        <dbReference type="ARBA" id="ARBA00022692"/>
    </source>
</evidence>
<evidence type="ECO:0000256" key="3">
    <source>
        <dbReference type="ARBA" id="ARBA00022741"/>
    </source>
</evidence>
<dbReference type="PANTHER" id="PTHR43394:SF1">
    <property type="entry name" value="ATP-BINDING CASSETTE SUB-FAMILY B MEMBER 10, MITOCHONDRIAL"/>
    <property type="match status" value="1"/>
</dbReference>
<dbReference type="PROSITE" id="PS50893">
    <property type="entry name" value="ABC_TRANSPORTER_2"/>
    <property type="match status" value="1"/>
</dbReference>
<dbReference type="InterPro" id="IPR003439">
    <property type="entry name" value="ABC_transporter-like_ATP-bd"/>
</dbReference>
<dbReference type="Pfam" id="PF00664">
    <property type="entry name" value="ABC_membrane"/>
    <property type="match status" value="1"/>
</dbReference>
<sequence length="601" mass="68369">MDGQDFTVFRQNGSDDSDVIIKGNEFARIFKFYKKKFVFILCVLLSVISGMLPLFMTVLLGNSLDTILNKQNNFVEEFGKYLVKFAGVLIGIIVTMGLTFGLRGYADNDFVEDLRNSLFEHLVRQDIEFFDETSTGVLMSRLSEDISLVLNVYVDKMINTIQYVVQMVAAFILCFTADWRISLMCMCLIPIALAILLIGEHYITKEWHHFKDNSTKLNCKTDEILTSFRTVKSFNNELFELSKYEKNLYSVHRVVVKASRIHAIKNSLLYFFSLAVISPLLYYAGYIILKKPEYGLKPGDTLILFMVFGMLGLSMCQIVSISDDFRKAKIASAKILQIIYNKPTIENQKNQRKGKKICNVRGLIEFKNVSFRYKSHQNEYAVKNLSFTVNPGETVAFVGESGCGKTTTIQLLQRFYDIDSGEILIDGVDIRTMSPESLRSHISVVAQIPTVFSMSVADNIGFAKPDSSRDRIRNAASIGNSHDFIMELDENYQTIIKQFSLSGGQKQRICISRAIMKNSPILLLDEATAALDSESERYVQESIEHCREGKTTIIVAHRLSTVINADRIMVFKNGQIIEEGSHEQLLEKQGYYYELIHFQLQ</sequence>
<dbReference type="GO" id="GO:0015421">
    <property type="term" value="F:ABC-type oligopeptide transporter activity"/>
    <property type="evidence" value="ECO:0007669"/>
    <property type="project" value="TreeGrafter"/>
</dbReference>
<evidence type="ECO:0000256" key="5">
    <source>
        <dbReference type="ARBA" id="ARBA00022989"/>
    </source>
</evidence>
<dbReference type="SMART" id="SM00382">
    <property type="entry name" value="AAA"/>
    <property type="match status" value="1"/>
</dbReference>
<protein>
    <submittedName>
        <fullName evidence="10">Lipid A export ATP-binding/permease protein MsbA</fullName>
    </submittedName>
</protein>
<feature type="domain" description="ABC transmembrane type-1" evidence="9">
    <location>
        <begin position="40"/>
        <end position="327"/>
    </location>
</feature>
<dbReference type="AlphaFoldDB" id="A0A1J4K423"/>
<feature type="transmembrane region" description="Helical" evidence="7">
    <location>
        <begin position="301"/>
        <end position="321"/>
    </location>
</feature>
<proteinExistence type="predicted"/>
<reference evidence="10" key="1">
    <citation type="submission" date="2016-10" db="EMBL/GenBank/DDBJ databases">
        <authorList>
            <person name="Benchimol M."/>
            <person name="Almeida L.G."/>
            <person name="Vasconcelos A.T."/>
            <person name="Perreira-Neves A."/>
            <person name="Rosa I.A."/>
            <person name="Tasca T."/>
            <person name="Bogo M.R."/>
            <person name="de Souza W."/>
        </authorList>
    </citation>
    <scope>NUCLEOTIDE SEQUENCE [LARGE SCALE GENOMIC DNA]</scope>
    <source>
        <strain evidence="10">K</strain>
    </source>
</reference>
<feature type="transmembrane region" description="Helical" evidence="7">
    <location>
        <begin position="179"/>
        <end position="199"/>
    </location>
</feature>
<comment type="caution">
    <text evidence="10">The sequence shown here is derived from an EMBL/GenBank/DDBJ whole genome shotgun (WGS) entry which is preliminary data.</text>
</comment>
<dbReference type="GO" id="GO:0016020">
    <property type="term" value="C:membrane"/>
    <property type="evidence" value="ECO:0007669"/>
    <property type="project" value="UniProtKB-SubCell"/>
</dbReference>
<evidence type="ECO:0000256" key="1">
    <source>
        <dbReference type="ARBA" id="ARBA00004141"/>
    </source>
</evidence>
<gene>
    <name evidence="10" type="primary">msbA</name>
    <name evidence="10" type="ORF">TRFO_26149</name>
</gene>
<keyword evidence="5 7" id="KW-1133">Transmembrane helix</keyword>
<dbReference type="PROSITE" id="PS00211">
    <property type="entry name" value="ABC_TRANSPORTER_1"/>
    <property type="match status" value="1"/>
</dbReference>
<dbReference type="VEuPathDB" id="TrichDB:TRFO_26149"/>
<dbReference type="Gene3D" id="3.40.50.300">
    <property type="entry name" value="P-loop containing nucleotide triphosphate hydrolases"/>
    <property type="match status" value="1"/>
</dbReference>
<dbReference type="InterPro" id="IPR027417">
    <property type="entry name" value="P-loop_NTPase"/>
</dbReference>
<keyword evidence="4 10" id="KW-0067">ATP-binding</keyword>
<dbReference type="FunFam" id="3.40.50.300:FF:000218">
    <property type="entry name" value="Multidrug ABC transporter ATP-binding protein"/>
    <property type="match status" value="1"/>
</dbReference>
<comment type="subcellular location">
    <subcellularLocation>
        <location evidence="1">Membrane</location>
        <topology evidence="1">Multi-pass membrane protein</topology>
    </subcellularLocation>
</comment>
<dbReference type="SUPFAM" id="SSF52540">
    <property type="entry name" value="P-loop containing nucleoside triphosphate hydrolases"/>
    <property type="match status" value="1"/>
</dbReference>
<dbReference type="Proteomes" id="UP000179807">
    <property type="component" value="Unassembled WGS sequence"/>
</dbReference>
<dbReference type="PROSITE" id="PS50929">
    <property type="entry name" value="ABC_TM1F"/>
    <property type="match status" value="1"/>
</dbReference>
<dbReference type="SUPFAM" id="SSF90123">
    <property type="entry name" value="ABC transporter transmembrane region"/>
    <property type="match status" value="1"/>
</dbReference>
<dbReference type="InterPro" id="IPR003593">
    <property type="entry name" value="AAA+_ATPase"/>
</dbReference>
<dbReference type="OrthoDB" id="6500128at2759"/>
<dbReference type="InterPro" id="IPR011527">
    <property type="entry name" value="ABC1_TM_dom"/>
</dbReference>
<keyword evidence="6 7" id="KW-0472">Membrane</keyword>
<dbReference type="GO" id="GO:0016887">
    <property type="term" value="F:ATP hydrolysis activity"/>
    <property type="evidence" value="ECO:0007669"/>
    <property type="project" value="InterPro"/>
</dbReference>
<dbReference type="CDD" id="cd18577">
    <property type="entry name" value="ABC_6TM_Pgp_ABCB1_D1_like"/>
    <property type="match status" value="1"/>
</dbReference>
<dbReference type="InterPro" id="IPR036640">
    <property type="entry name" value="ABC1_TM_sf"/>
</dbReference>
<feature type="transmembrane region" description="Helical" evidence="7">
    <location>
        <begin position="37"/>
        <end position="61"/>
    </location>
</feature>